<feature type="compositionally biased region" description="Basic and acidic residues" evidence="3">
    <location>
        <begin position="370"/>
        <end position="380"/>
    </location>
</feature>
<dbReference type="InterPro" id="IPR000219">
    <property type="entry name" value="DH_dom"/>
</dbReference>
<evidence type="ECO:0000256" key="2">
    <source>
        <dbReference type="ARBA" id="ARBA00022490"/>
    </source>
</evidence>
<dbReference type="GO" id="GO:0031097">
    <property type="term" value="C:medial cortex"/>
    <property type="evidence" value="ECO:0007669"/>
    <property type="project" value="UniProtKB-ARBA"/>
</dbReference>
<dbReference type="Proteomes" id="UP000285301">
    <property type="component" value="Unassembled WGS sequence"/>
</dbReference>
<dbReference type="GO" id="GO:0005085">
    <property type="term" value="F:guanyl-nucleotide exchange factor activity"/>
    <property type="evidence" value="ECO:0007669"/>
    <property type="project" value="InterPro"/>
</dbReference>
<dbReference type="InterPro" id="IPR035899">
    <property type="entry name" value="DBL_dom_sf"/>
</dbReference>
<proteinExistence type="predicted"/>
<keyword evidence="6" id="KW-1185">Reference proteome</keyword>
<feature type="compositionally biased region" description="Basic and acidic residues" evidence="3">
    <location>
        <begin position="490"/>
        <end position="508"/>
    </location>
</feature>
<dbReference type="FunFam" id="1.20.900.10:FF:000038">
    <property type="entry name" value="Myosin-M heavy chain"/>
    <property type="match status" value="1"/>
</dbReference>
<accession>A0A443RGQ1</accession>
<dbReference type="GO" id="GO:0035025">
    <property type="term" value="P:positive regulation of Rho protein signal transduction"/>
    <property type="evidence" value="ECO:0007669"/>
    <property type="project" value="TreeGrafter"/>
</dbReference>
<evidence type="ECO:0000313" key="6">
    <source>
        <dbReference type="Proteomes" id="UP000285301"/>
    </source>
</evidence>
<dbReference type="Pfam" id="PF00621">
    <property type="entry name" value="RhoGEF"/>
    <property type="match status" value="1"/>
</dbReference>
<dbReference type="CDD" id="cd00160">
    <property type="entry name" value="RhoGEF"/>
    <property type="match status" value="1"/>
</dbReference>
<evidence type="ECO:0000259" key="4">
    <source>
        <dbReference type="PROSITE" id="PS50010"/>
    </source>
</evidence>
<feature type="region of interest" description="Disordered" evidence="3">
    <location>
        <begin position="890"/>
        <end position="924"/>
    </location>
</feature>
<comment type="caution">
    <text evidence="5">The sequence shown here is derived from an EMBL/GenBank/DDBJ whole genome shotgun (WGS) entry which is preliminary data.</text>
</comment>
<feature type="compositionally biased region" description="Low complexity" evidence="3">
    <location>
        <begin position="901"/>
        <end position="920"/>
    </location>
</feature>
<dbReference type="EMBL" id="NCKU01000726">
    <property type="protein sequence ID" value="RWS14427.1"/>
    <property type="molecule type" value="Genomic_DNA"/>
</dbReference>
<keyword evidence="2" id="KW-0963">Cytoplasm</keyword>
<comment type="subcellular location">
    <subcellularLocation>
        <location evidence="1">Cytoplasm</location>
    </subcellularLocation>
</comment>
<evidence type="ECO:0000313" key="5">
    <source>
        <dbReference type="EMBL" id="RWS14427.1"/>
    </source>
</evidence>
<evidence type="ECO:0000256" key="3">
    <source>
        <dbReference type="SAM" id="MobiDB-lite"/>
    </source>
</evidence>
<feature type="domain" description="DH" evidence="4">
    <location>
        <begin position="1006"/>
        <end position="1197"/>
    </location>
</feature>
<dbReference type="SUPFAM" id="SSF48065">
    <property type="entry name" value="DBL homology domain (DH-domain)"/>
    <property type="match status" value="1"/>
</dbReference>
<organism evidence="5 6">
    <name type="scientific">Dinothrombium tinctorium</name>
    <dbReference type="NCBI Taxonomy" id="1965070"/>
    <lineage>
        <taxon>Eukaryota</taxon>
        <taxon>Metazoa</taxon>
        <taxon>Ecdysozoa</taxon>
        <taxon>Arthropoda</taxon>
        <taxon>Chelicerata</taxon>
        <taxon>Arachnida</taxon>
        <taxon>Acari</taxon>
        <taxon>Acariformes</taxon>
        <taxon>Trombidiformes</taxon>
        <taxon>Prostigmata</taxon>
        <taxon>Anystina</taxon>
        <taxon>Parasitengona</taxon>
        <taxon>Trombidioidea</taxon>
        <taxon>Trombidiidae</taxon>
        <taxon>Dinothrombium</taxon>
    </lineage>
</organism>
<dbReference type="SMART" id="SM00325">
    <property type="entry name" value="RhoGEF"/>
    <property type="match status" value="1"/>
</dbReference>
<sequence>MDESRIRLYDPMCGKAATGCVNAGDQLATASSGQLKKNSYWPNLFSHWRRKSKSHVDKDEMQRNPATANKYSYNSMSGTTAIYYFMDSVPQPLSYTSQYLTDTLNATIRNPTKSKRRNVLYAAWSPYNSRNTFEESASQPANCTCPSMPPIPALPSLPYLASAESPRVDRCKSSVSYDQPETYASTINSKNENVKFSKKSSLKQLKHGKRSDSLLNSSKSVSFATVNERVLRVLRKSIKDPFSSVSSKKSILECDLTAYDLIKQNLNELSDDELSDNAIDESEQKRVDDIDEMGKSSALATKLTENKFLHTLSASEARSYARHRSVLSKLKKGSSQSLRIGGQGVKLFPKDDVSRFNQRANNCLSSDFDSRHQFESREESTANSFSVPDPDYPDSDEEQCEHLNRSDNDEEAERICVNSSQVVSSDQMESEHKFGFCQTEERKKKHESNIVFSKPSEDTNFTFHKSNMKCVQNDDDSSVKSILKKSSNLDSHKGPKVEETFGGRDHESNSFAEGSFTLSAVLRPSHQHQRESKGKKHVHFRSYYDDTLIIEHINDTIVEEEESIYDDIAGQFVAASKSDHSETSDELCDGSERYGEKFKNVFDSISSKSAKRFQESDSRNLSQFAFGEEEINAMTSSDRKLDAGQLTSGRETTLCNSGHKVSRIAILEAIERENSPAVNQRSQTDFSSVAKLKTPQLRTNDYLLDQSDSEEHVISECEGDRCHEFEENHSKSCAEDSNNFKFTVSIMNKVNISLDEKSNNNFNDPFSSTSTASSDYLNSFKSQRCNKQQETSGNNKIVIDVSLGNIYETLPANDHIYESIDCESIYENRCESESPKKSMFDGASKDEILEYLEDAKERVEILINCNQTEPVESAVLASIDEQKANITTNNLIQSSNRRNRTSNVSNSSTDSAVTTTSTDSIDTEDENLKNALTNSNARQLVERNDSGVGIETSKPLKIRRSNSSAIGETDHQCADCEYSMEPLRDDMTGHLFYSLVCEKCEKKRSERKEIISEYVDTEFKYGRDLRIIREEFYRPMEVAGLLHKDQLKSIFLNLEELISVNSKFSEKLQDAIDIAIEQGDEDFTTVNIGKIFMESSEMLHAFETYCIGQGSASLLLNHLEKEKELLRIFLRVSQMENTLLRRMNLSAFLMVPVQRVTKYPLLLNRLYKVTPYHHQDREALREAQQKVELHLEHINQQTKGTAAPTRIWRRISNLSASNRRLANIEDIGDIKLRKLALEILNWSREEAQFIMIGKLMYTPITDANMLKKGRNLKFLSANALFITLGKNEHYLNEDNLEKESLFVRHDSSVKEAVLLLTKEKGGRFILLRDPLFLNSCVVSTESESEDVFEIHEQLTKESWLFKAEIHAETRDWYRQLRCYSISLGNWRRRRNALPNIMVLRS</sequence>
<dbReference type="InterPro" id="IPR051480">
    <property type="entry name" value="Endocytic_GEF_Adapter"/>
</dbReference>
<dbReference type="OrthoDB" id="2015333at2759"/>
<reference evidence="5 6" key="1">
    <citation type="journal article" date="2018" name="Gigascience">
        <title>Genomes of trombidid mites reveal novel predicted allergens and laterally-transferred genes associated with secondary metabolism.</title>
        <authorList>
            <person name="Dong X."/>
            <person name="Chaisiri K."/>
            <person name="Xia D."/>
            <person name="Armstrong S.D."/>
            <person name="Fang Y."/>
            <person name="Donnelly M.J."/>
            <person name="Kadowaki T."/>
            <person name="McGarry J.W."/>
            <person name="Darby A.C."/>
            <person name="Makepeace B.L."/>
        </authorList>
    </citation>
    <scope>NUCLEOTIDE SEQUENCE [LARGE SCALE GENOMIC DNA]</scope>
    <source>
        <strain evidence="5">UoL-WK</strain>
    </source>
</reference>
<name>A0A443RGQ1_9ACAR</name>
<dbReference type="PANTHER" id="PTHR46006:SF5">
    <property type="entry name" value="DH DOMAIN-CONTAINING PROTEIN"/>
    <property type="match status" value="1"/>
</dbReference>
<dbReference type="Gene3D" id="1.20.900.10">
    <property type="entry name" value="Dbl homology (DH) domain"/>
    <property type="match status" value="1"/>
</dbReference>
<evidence type="ECO:0000256" key="1">
    <source>
        <dbReference type="ARBA" id="ARBA00004496"/>
    </source>
</evidence>
<feature type="region of interest" description="Disordered" evidence="3">
    <location>
        <begin position="485"/>
        <end position="508"/>
    </location>
</feature>
<dbReference type="STRING" id="1965070.A0A443RGQ1"/>
<dbReference type="PANTHER" id="PTHR46006">
    <property type="entry name" value="RHO GUANINE NUCLEOTIDE EXCHANGE FACTOR AT 64C, ISOFORM A"/>
    <property type="match status" value="1"/>
</dbReference>
<protein>
    <recommendedName>
        <fullName evidence="4">DH domain-containing protein</fullName>
    </recommendedName>
</protein>
<dbReference type="PROSITE" id="PS50010">
    <property type="entry name" value="DH_2"/>
    <property type="match status" value="1"/>
</dbReference>
<feature type="region of interest" description="Disordered" evidence="3">
    <location>
        <begin position="370"/>
        <end position="412"/>
    </location>
</feature>
<gene>
    <name evidence="5" type="ORF">B4U79_13957</name>
</gene>